<dbReference type="OrthoDB" id="9792760at2"/>
<keyword evidence="3" id="KW-1003">Cell membrane</keyword>
<comment type="similarity">
    <text evidence="2">Belongs to the DoxX family.</text>
</comment>
<evidence type="ECO:0000256" key="3">
    <source>
        <dbReference type="ARBA" id="ARBA00022475"/>
    </source>
</evidence>
<evidence type="ECO:0000256" key="1">
    <source>
        <dbReference type="ARBA" id="ARBA00004651"/>
    </source>
</evidence>
<name>A0A0B0HDR5_SOVGS</name>
<sequence length="125" mass="13272">MEKITQLVARIFIGHIFLLAGLNKIGAYEGTQGYMDAMGVPGSLLPAVILLEILGGLAIITGWKARLTSYALAGFTLVAGIIFHSNLADQTQMIMFMKNIAITGGLLLIAVHGSGAYSLDNRNHA</sequence>
<dbReference type="InterPro" id="IPR032808">
    <property type="entry name" value="DoxX"/>
</dbReference>
<dbReference type="Proteomes" id="UP000190962">
    <property type="component" value="Unassembled WGS sequence"/>
</dbReference>
<evidence type="ECO:0000313" key="10">
    <source>
        <dbReference type="Proteomes" id="UP000030856"/>
    </source>
</evidence>
<dbReference type="EMBL" id="JRAA01000001">
    <property type="protein sequence ID" value="KHF26064.1"/>
    <property type="molecule type" value="Genomic_DNA"/>
</dbReference>
<reference evidence="9 11" key="2">
    <citation type="submission" date="2016-11" db="EMBL/GenBank/DDBJ databases">
        <title>Mixed transmission modes and dynamic genome evolution in an obligate animal-bacterial symbiosis.</title>
        <authorList>
            <person name="Russell S.L."/>
            <person name="Corbett-Detig R.B."/>
            <person name="Cavanaugh C.M."/>
        </authorList>
    </citation>
    <scope>NUCLEOTIDE SEQUENCE [LARGE SCALE GENOMIC DNA]</scope>
    <source>
        <strain evidence="9">MA-KB16</strain>
    </source>
</reference>
<comment type="caution">
    <text evidence="8">The sequence shown here is derived from an EMBL/GenBank/DDBJ whole genome shotgun (WGS) entry which is preliminary data.</text>
</comment>
<organism evidence="8 10">
    <name type="scientific">Solemya velum gill symbiont</name>
    <dbReference type="NCBI Taxonomy" id="2340"/>
    <lineage>
        <taxon>Bacteria</taxon>
        <taxon>Pseudomonadati</taxon>
        <taxon>Pseudomonadota</taxon>
        <taxon>Gammaproteobacteria</taxon>
        <taxon>sulfur-oxidizing symbionts</taxon>
    </lineage>
</organism>
<dbReference type="Pfam" id="PF07681">
    <property type="entry name" value="DoxX"/>
    <property type="match status" value="1"/>
</dbReference>
<dbReference type="PANTHER" id="PTHR33452">
    <property type="entry name" value="OXIDOREDUCTASE CATD-RELATED"/>
    <property type="match status" value="1"/>
</dbReference>
<dbReference type="GeneID" id="86992143"/>
<evidence type="ECO:0000256" key="5">
    <source>
        <dbReference type="ARBA" id="ARBA00022989"/>
    </source>
</evidence>
<feature type="transmembrane region" description="Helical" evidence="7">
    <location>
        <begin position="70"/>
        <end position="88"/>
    </location>
</feature>
<feature type="transmembrane region" description="Helical" evidence="7">
    <location>
        <begin position="7"/>
        <end position="25"/>
    </location>
</feature>
<keyword evidence="4 7" id="KW-0812">Transmembrane</keyword>
<evidence type="ECO:0000313" key="8">
    <source>
        <dbReference type="EMBL" id="KHF26064.1"/>
    </source>
</evidence>
<evidence type="ECO:0000256" key="2">
    <source>
        <dbReference type="ARBA" id="ARBA00006679"/>
    </source>
</evidence>
<feature type="transmembrane region" description="Helical" evidence="7">
    <location>
        <begin position="100"/>
        <end position="119"/>
    </location>
</feature>
<evidence type="ECO:0000256" key="4">
    <source>
        <dbReference type="ARBA" id="ARBA00022692"/>
    </source>
</evidence>
<proteinExistence type="inferred from homology"/>
<gene>
    <name evidence="9" type="ORF">BOV88_08900</name>
    <name evidence="8" type="ORF">JV46_21200</name>
</gene>
<dbReference type="PANTHER" id="PTHR33452:SF1">
    <property type="entry name" value="INNER MEMBRANE PROTEIN YPHA-RELATED"/>
    <property type="match status" value="1"/>
</dbReference>
<protein>
    <submittedName>
        <fullName evidence="9">DoxX family protein</fullName>
    </submittedName>
    <submittedName>
        <fullName evidence="8">Membrane protein</fullName>
    </submittedName>
</protein>
<dbReference type="STRING" id="2340.JV46_21200"/>
<reference evidence="8 10" key="1">
    <citation type="journal article" date="2014" name="BMC Genomics">
        <title>The genome of the intracellular bacterium of the coastal bivalve, Solemya velum: a blueprint for thriving in and out of symbiosis.</title>
        <authorList>
            <person name="Dmytrenko O."/>
            <person name="Russell S.L."/>
            <person name="Loo W.T."/>
            <person name="Fontanez K.M."/>
            <person name="Liao L."/>
            <person name="Roeselers G."/>
            <person name="Sharma R."/>
            <person name="Stewart F.J."/>
            <person name="Newton I.L."/>
            <person name="Woyke T."/>
            <person name="Wu D."/>
            <person name="Lang J.M."/>
            <person name="Eisen J.A."/>
            <person name="Cavanaugh C.M."/>
        </authorList>
    </citation>
    <scope>NUCLEOTIDE SEQUENCE [LARGE SCALE GENOMIC DNA]</scope>
    <source>
        <strain evidence="8 10">WH</strain>
    </source>
</reference>
<keyword evidence="5 7" id="KW-1133">Transmembrane helix</keyword>
<dbReference type="AlphaFoldDB" id="A0A0B0HDR5"/>
<keyword evidence="6 7" id="KW-0472">Membrane</keyword>
<comment type="subcellular location">
    <subcellularLocation>
        <location evidence="1">Cell membrane</location>
        <topology evidence="1">Multi-pass membrane protein</topology>
    </subcellularLocation>
</comment>
<keyword evidence="10" id="KW-1185">Reference proteome</keyword>
<dbReference type="Proteomes" id="UP000030856">
    <property type="component" value="Unassembled WGS sequence"/>
</dbReference>
<dbReference type="GO" id="GO:0005886">
    <property type="term" value="C:plasma membrane"/>
    <property type="evidence" value="ECO:0007669"/>
    <property type="project" value="UniProtKB-SubCell"/>
</dbReference>
<evidence type="ECO:0000256" key="6">
    <source>
        <dbReference type="ARBA" id="ARBA00023136"/>
    </source>
</evidence>
<dbReference type="RefSeq" id="WP_043115781.1">
    <property type="nucleotide sequence ID" value="NZ_JRAA01000001.1"/>
</dbReference>
<dbReference type="eggNOG" id="COG2259">
    <property type="taxonomic scope" value="Bacteria"/>
</dbReference>
<accession>A0A0B0HDR5</accession>
<evidence type="ECO:0000256" key="7">
    <source>
        <dbReference type="SAM" id="Phobius"/>
    </source>
</evidence>
<feature type="transmembrane region" description="Helical" evidence="7">
    <location>
        <begin position="45"/>
        <end position="63"/>
    </location>
</feature>
<dbReference type="EMBL" id="MPNX01000012">
    <property type="protein sequence ID" value="OOY34710.1"/>
    <property type="molecule type" value="Genomic_DNA"/>
</dbReference>
<dbReference type="InterPro" id="IPR051907">
    <property type="entry name" value="DoxX-like_oxidoreductase"/>
</dbReference>
<evidence type="ECO:0000313" key="11">
    <source>
        <dbReference type="Proteomes" id="UP000190962"/>
    </source>
</evidence>
<dbReference type="PATRIC" id="fig|2340.3.peg.574"/>
<evidence type="ECO:0000313" key="9">
    <source>
        <dbReference type="EMBL" id="OOY34710.1"/>
    </source>
</evidence>